<keyword evidence="3" id="KW-1185">Reference proteome</keyword>
<proteinExistence type="predicted"/>
<dbReference type="eggNOG" id="KOG3141">
    <property type="taxonomic scope" value="Eukaryota"/>
</dbReference>
<accession>A0A0D2ZQZ2</accession>
<feature type="compositionally biased region" description="Low complexity" evidence="1">
    <location>
        <begin position="126"/>
        <end position="140"/>
    </location>
</feature>
<protein>
    <submittedName>
        <fullName evidence="2">Uncharacterized protein</fullName>
    </submittedName>
</protein>
<sequence>MVIIGLSLITRRCMQHMVDTHTIKAMDLYLGLIFFNCGLWVTLDNAIGQSQESSHQPHSSWRRRELCVYYFINDACYKKPDITKLPFPTYLAPEDEDPSELEPLVADLGEVDPFITYVNAQPAGNKKPSSPTPSEKTSISGDSAPTVYSRSIVTSSAQFVSPSLLLLLQKRASSASIALPSPTSIALLGRLPPLLPSHDAHKKIFAAKEAKKRAKEALGNLQDLVLKQKASEKKNNGFKKKTTSFAIINKSFASSVPLSSQDHVMETHCIAVSLAVFFCSIFIIKMTETGRMNESLEPKTQKTSFTIG</sequence>
<dbReference type="STRING" id="109376.A0A0D2ZQZ2"/>
<feature type="region of interest" description="Disordered" evidence="1">
    <location>
        <begin position="120"/>
        <end position="144"/>
    </location>
</feature>
<evidence type="ECO:0000256" key="1">
    <source>
        <dbReference type="SAM" id="MobiDB-lite"/>
    </source>
</evidence>
<dbReference type="EnsemblPlants" id="Bo00763s170.1">
    <property type="protein sequence ID" value="Bo00763s170.1"/>
    <property type="gene ID" value="Bo00763s170"/>
</dbReference>
<dbReference type="AlphaFoldDB" id="A0A0D2ZQZ2"/>
<organism evidence="2 3">
    <name type="scientific">Brassica oleracea var. oleracea</name>
    <dbReference type="NCBI Taxonomy" id="109376"/>
    <lineage>
        <taxon>Eukaryota</taxon>
        <taxon>Viridiplantae</taxon>
        <taxon>Streptophyta</taxon>
        <taxon>Embryophyta</taxon>
        <taxon>Tracheophyta</taxon>
        <taxon>Spermatophyta</taxon>
        <taxon>Magnoliopsida</taxon>
        <taxon>eudicotyledons</taxon>
        <taxon>Gunneridae</taxon>
        <taxon>Pentapetalae</taxon>
        <taxon>rosids</taxon>
        <taxon>malvids</taxon>
        <taxon>Brassicales</taxon>
        <taxon>Brassicaceae</taxon>
        <taxon>Brassiceae</taxon>
        <taxon>Brassica</taxon>
    </lineage>
</organism>
<dbReference type="Proteomes" id="UP000032141">
    <property type="component" value="Unassembled WGS sequence"/>
</dbReference>
<name>A0A0D2ZQZ2_BRAOL</name>
<evidence type="ECO:0000313" key="2">
    <source>
        <dbReference type="EnsemblPlants" id="Bo00763s170.1"/>
    </source>
</evidence>
<dbReference type="HOGENOM" id="CLU_904148_0_0_1"/>
<reference evidence="2" key="2">
    <citation type="submission" date="2015-06" db="UniProtKB">
        <authorList>
            <consortium name="EnsemblPlants"/>
        </authorList>
    </citation>
    <scope>IDENTIFICATION</scope>
</reference>
<dbReference type="Gramene" id="Bo00763s170.1">
    <property type="protein sequence ID" value="Bo00763s170.1"/>
    <property type="gene ID" value="Bo00763s170"/>
</dbReference>
<evidence type="ECO:0000313" key="3">
    <source>
        <dbReference type="Proteomes" id="UP000032141"/>
    </source>
</evidence>
<reference evidence="2" key="1">
    <citation type="journal article" date="2014" name="Genome Biol.">
        <title>Transcriptome and methylome profiling reveals relics of genome dominance in the mesopolyploid Brassica oleracea.</title>
        <authorList>
            <person name="Parkin I.A."/>
            <person name="Koh C."/>
            <person name="Tang H."/>
            <person name="Robinson S.J."/>
            <person name="Kagale S."/>
            <person name="Clarke W.E."/>
            <person name="Town C.D."/>
            <person name="Nixon J."/>
            <person name="Krishnakumar V."/>
            <person name="Bidwell S.L."/>
            <person name="Denoeud F."/>
            <person name="Belcram H."/>
            <person name="Links M.G."/>
            <person name="Just J."/>
            <person name="Clarke C."/>
            <person name="Bender T."/>
            <person name="Huebert T."/>
            <person name="Mason A.S."/>
            <person name="Pires J.C."/>
            <person name="Barker G."/>
            <person name="Moore J."/>
            <person name="Walley P.G."/>
            <person name="Manoli S."/>
            <person name="Batley J."/>
            <person name="Edwards D."/>
            <person name="Nelson M.N."/>
            <person name="Wang X."/>
            <person name="Paterson A.H."/>
            <person name="King G."/>
            <person name="Bancroft I."/>
            <person name="Chalhoub B."/>
            <person name="Sharpe A.G."/>
        </authorList>
    </citation>
    <scope>NUCLEOTIDE SEQUENCE [LARGE SCALE GENOMIC DNA]</scope>
    <source>
        <strain evidence="2">cv. TO1000</strain>
    </source>
</reference>